<sequence length="127" mass="14409">MKKFFLPLIGIATLIIIFGGIFLFSNQKSTPVAPTPLPTTYEYFWGNGCPHCAIVEEFLSSWEGRDKVQIDKKEVWSNRQNAALMRERATYCGLPLKNLGVPFLFTPEGKCIGGDEPIIEFFKELKF</sequence>
<keyword evidence="1" id="KW-1133">Transmembrane helix</keyword>
<feature type="transmembrane region" description="Helical" evidence="1">
    <location>
        <begin position="6"/>
        <end position="24"/>
    </location>
</feature>
<protein>
    <submittedName>
        <fullName evidence="2">Uncharacterized protein</fullName>
    </submittedName>
</protein>
<dbReference type="SUPFAM" id="SSF52833">
    <property type="entry name" value="Thioredoxin-like"/>
    <property type="match status" value="1"/>
</dbReference>
<evidence type="ECO:0000313" key="3">
    <source>
        <dbReference type="Proteomes" id="UP000177382"/>
    </source>
</evidence>
<dbReference type="STRING" id="1802485.A2V97_02895"/>
<evidence type="ECO:0000256" key="1">
    <source>
        <dbReference type="SAM" id="Phobius"/>
    </source>
</evidence>
<gene>
    <name evidence="2" type="ORF">A2V97_02895</name>
</gene>
<comment type="caution">
    <text evidence="2">The sequence shown here is derived from an EMBL/GenBank/DDBJ whole genome shotgun (WGS) entry which is preliminary data.</text>
</comment>
<proteinExistence type="predicted"/>
<keyword evidence="1" id="KW-0812">Transmembrane</keyword>
<evidence type="ECO:0000313" key="2">
    <source>
        <dbReference type="EMBL" id="OGM15704.1"/>
    </source>
</evidence>
<dbReference type="AlphaFoldDB" id="A0A1F7XKW3"/>
<name>A0A1F7XKW3_9BACT</name>
<accession>A0A1F7XKW3</accession>
<dbReference type="Proteomes" id="UP000177382">
    <property type="component" value="Unassembled WGS sequence"/>
</dbReference>
<dbReference type="EMBL" id="MGFX01000001">
    <property type="protein sequence ID" value="OGM15704.1"/>
    <property type="molecule type" value="Genomic_DNA"/>
</dbReference>
<keyword evidence="1" id="KW-0472">Membrane</keyword>
<dbReference type="PROSITE" id="PS51354">
    <property type="entry name" value="GLUTAREDOXIN_2"/>
    <property type="match status" value="1"/>
</dbReference>
<dbReference type="InterPro" id="IPR036249">
    <property type="entry name" value="Thioredoxin-like_sf"/>
</dbReference>
<reference evidence="2 3" key="1">
    <citation type="journal article" date="2016" name="Nat. Commun.">
        <title>Thousands of microbial genomes shed light on interconnected biogeochemical processes in an aquifer system.</title>
        <authorList>
            <person name="Anantharaman K."/>
            <person name="Brown C.T."/>
            <person name="Hug L.A."/>
            <person name="Sharon I."/>
            <person name="Castelle C.J."/>
            <person name="Probst A.J."/>
            <person name="Thomas B.C."/>
            <person name="Singh A."/>
            <person name="Wilkins M.J."/>
            <person name="Karaoz U."/>
            <person name="Brodie E.L."/>
            <person name="Williams K.H."/>
            <person name="Hubbard S.S."/>
            <person name="Banfield J.F."/>
        </authorList>
    </citation>
    <scope>NUCLEOTIDE SEQUENCE [LARGE SCALE GENOMIC DNA]</scope>
</reference>
<organism evidence="2 3">
    <name type="scientific">Candidatus Woesebacteria bacterium RBG_16_42_24</name>
    <dbReference type="NCBI Taxonomy" id="1802485"/>
    <lineage>
        <taxon>Bacteria</taxon>
        <taxon>Candidatus Woeseibacteriota</taxon>
    </lineage>
</organism>